<dbReference type="EMBL" id="QJUP01000014">
    <property type="protein sequence ID" value="TBU96074.1"/>
    <property type="molecule type" value="Genomic_DNA"/>
</dbReference>
<dbReference type="Pfam" id="PF08238">
    <property type="entry name" value="Sel1"/>
    <property type="match status" value="3"/>
</dbReference>
<evidence type="ECO:0008006" key="3">
    <source>
        <dbReference type="Google" id="ProtNLM"/>
    </source>
</evidence>
<evidence type="ECO:0000313" key="2">
    <source>
        <dbReference type="Proteomes" id="UP000292639"/>
    </source>
</evidence>
<gene>
    <name evidence="1" type="ORF">DNJ96_11155</name>
</gene>
<accession>A0A4V2KCS0</accession>
<dbReference type="OrthoDB" id="7024154at2"/>
<sequence length="155" mass="17337">MVWKIRARIGYWCARRLLAWRWAVAQPRLWRWMEGQFSRMANLGDRPAQSFYGHVLLFRGQGLGSRQEGMRLLGLAAQAGDGKAAYQLGCQCLAARLEQPADPAQAAQWWRMAVDAGHPLAASRLAQLYEQGGEGLPGDPLLAQRYRAQAARLGF</sequence>
<dbReference type="Proteomes" id="UP000292639">
    <property type="component" value="Unassembled WGS sequence"/>
</dbReference>
<keyword evidence="2" id="KW-1185">Reference proteome</keyword>
<reference evidence="1 2" key="1">
    <citation type="submission" date="2018-06" db="EMBL/GenBank/DDBJ databases">
        <title>Three novel Pseudomonas species isolated from symptomatic oak.</title>
        <authorList>
            <person name="Bueno-Gonzalez V."/>
            <person name="Brady C."/>
        </authorList>
    </citation>
    <scope>NUCLEOTIDE SEQUENCE [LARGE SCALE GENOMIC DNA]</scope>
    <source>
        <strain evidence="1 2">P17C</strain>
    </source>
</reference>
<organism evidence="1 2">
    <name type="scientific">Stutzerimonas kirkiae</name>
    <dbReference type="NCBI Taxonomy" id="2211392"/>
    <lineage>
        <taxon>Bacteria</taxon>
        <taxon>Pseudomonadati</taxon>
        <taxon>Pseudomonadota</taxon>
        <taxon>Gammaproteobacteria</taxon>
        <taxon>Pseudomonadales</taxon>
        <taxon>Pseudomonadaceae</taxon>
        <taxon>Stutzerimonas</taxon>
    </lineage>
</organism>
<dbReference type="InterPro" id="IPR011990">
    <property type="entry name" value="TPR-like_helical_dom_sf"/>
</dbReference>
<dbReference type="SUPFAM" id="SSF81901">
    <property type="entry name" value="HCP-like"/>
    <property type="match status" value="1"/>
</dbReference>
<proteinExistence type="predicted"/>
<evidence type="ECO:0000313" key="1">
    <source>
        <dbReference type="EMBL" id="TBU96074.1"/>
    </source>
</evidence>
<protein>
    <recommendedName>
        <fullName evidence="3">Sel1 repeat family protein</fullName>
    </recommendedName>
</protein>
<dbReference type="InterPro" id="IPR006597">
    <property type="entry name" value="Sel1-like"/>
</dbReference>
<comment type="caution">
    <text evidence="1">The sequence shown here is derived from an EMBL/GenBank/DDBJ whole genome shotgun (WGS) entry which is preliminary data.</text>
</comment>
<dbReference type="Gene3D" id="1.25.40.10">
    <property type="entry name" value="Tetratricopeptide repeat domain"/>
    <property type="match status" value="1"/>
</dbReference>
<dbReference type="SMART" id="SM00671">
    <property type="entry name" value="SEL1"/>
    <property type="match status" value="2"/>
</dbReference>
<name>A0A4V2KCS0_9GAMM</name>
<dbReference type="AlphaFoldDB" id="A0A4V2KCS0"/>